<evidence type="ECO:0000313" key="3">
    <source>
        <dbReference type="EMBL" id="CAL6042110.1"/>
    </source>
</evidence>
<organism evidence="1">
    <name type="scientific">Hexamita inflata</name>
    <dbReference type="NCBI Taxonomy" id="28002"/>
    <lineage>
        <taxon>Eukaryota</taxon>
        <taxon>Metamonada</taxon>
        <taxon>Diplomonadida</taxon>
        <taxon>Hexamitidae</taxon>
        <taxon>Hexamitinae</taxon>
        <taxon>Hexamita</taxon>
    </lineage>
</organism>
<dbReference type="AlphaFoldDB" id="A0AA86UUF9"/>
<accession>A0AA86UUF9</accession>
<evidence type="ECO:0000313" key="1">
    <source>
        <dbReference type="EMBL" id="CAI9968409.1"/>
    </source>
</evidence>
<reference evidence="1" key="1">
    <citation type="submission" date="2023-06" db="EMBL/GenBank/DDBJ databases">
        <authorList>
            <person name="Kurt Z."/>
        </authorList>
    </citation>
    <scope>NUCLEOTIDE SEQUENCE</scope>
</reference>
<evidence type="ECO:0000313" key="2">
    <source>
        <dbReference type="EMBL" id="CAI9968411.1"/>
    </source>
</evidence>
<evidence type="ECO:0000313" key="5">
    <source>
        <dbReference type="Proteomes" id="UP001642409"/>
    </source>
</evidence>
<dbReference type="EMBL" id="CATOUU010001035">
    <property type="protein sequence ID" value="CAI9968411.1"/>
    <property type="molecule type" value="Genomic_DNA"/>
</dbReference>
<proteinExistence type="predicted"/>
<evidence type="ECO:0000313" key="4">
    <source>
        <dbReference type="EMBL" id="CAL6042114.1"/>
    </source>
</evidence>
<dbReference type="EMBL" id="CAXDID020000152">
    <property type="protein sequence ID" value="CAL6042110.1"/>
    <property type="molecule type" value="Genomic_DNA"/>
</dbReference>
<name>A0AA86UUF9_9EUKA</name>
<dbReference type="EMBL" id="CATOUU010001035">
    <property type="protein sequence ID" value="CAI9968409.1"/>
    <property type="molecule type" value="Genomic_DNA"/>
</dbReference>
<protein>
    <submittedName>
        <fullName evidence="3">Hypothetical_protein</fullName>
    </submittedName>
</protein>
<dbReference type="EMBL" id="CAXDID020000152">
    <property type="protein sequence ID" value="CAL6042114.1"/>
    <property type="molecule type" value="Genomic_DNA"/>
</dbReference>
<dbReference type="Proteomes" id="UP001642409">
    <property type="component" value="Unassembled WGS sequence"/>
</dbReference>
<sequence length="185" mass="21404">MQYINYKNEKLLILYKVNNYISDNFSSKCNILNISYQIKIFVIRKFKFVHITSNLQTPIQASFGPFQLFSTHFKTYHQNKRVNVHIPPKLQLHVLEGLSSNDINIAISSSHTNSKSDSVEFTKWQSLTNQSGRCSELMDQINSSSYQLMIQLKRTEYLSNCSSKNEAVLKTLEKNKACMHRSLGK</sequence>
<keyword evidence="5" id="KW-1185">Reference proteome</keyword>
<comment type="caution">
    <text evidence="1">The sequence shown here is derived from an EMBL/GenBank/DDBJ whole genome shotgun (WGS) entry which is preliminary data.</text>
</comment>
<reference evidence="3 5" key="2">
    <citation type="submission" date="2024-07" db="EMBL/GenBank/DDBJ databases">
        <authorList>
            <person name="Akdeniz Z."/>
        </authorList>
    </citation>
    <scope>NUCLEOTIDE SEQUENCE [LARGE SCALE GENOMIC DNA]</scope>
</reference>
<gene>
    <name evidence="3" type="ORF">HINF_LOCUS39438</name>
    <name evidence="4" type="ORF">HINF_LOCUS39440</name>
    <name evidence="1" type="ORF">HINF_LOCUS56054</name>
    <name evidence="2" type="ORF">HINF_LOCUS56056</name>
</gene>